<dbReference type="EMBL" id="JAEPRE010000210">
    <property type="protein sequence ID" value="KAG2230301.1"/>
    <property type="molecule type" value="Genomic_DNA"/>
</dbReference>
<name>A0A8H7VPS8_9FUNG</name>
<evidence type="ECO:0000313" key="1">
    <source>
        <dbReference type="EMBL" id="KAG2230301.1"/>
    </source>
</evidence>
<evidence type="ECO:0000313" key="2">
    <source>
        <dbReference type="Proteomes" id="UP000613177"/>
    </source>
</evidence>
<dbReference type="InterPro" id="IPR024645">
    <property type="entry name" value="Mitochondr_Som1"/>
</dbReference>
<proteinExistence type="predicted"/>
<keyword evidence="2" id="KW-1185">Reference proteome</keyword>
<sequence length="66" mass="7674">MTQHTLNESNNIPENCKLYEMVQYQCEANINNIECTPFVRLFLKCAGIPTVEVTPEYDQYGEPMTR</sequence>
<protein>
    <submittedName>
        <fullName evidence="1">Uncharacterized protein</fullName>
    </submittedName>
</protein>
<comment type="caution">
    <text evidence="1">The sequence shown here is derived from an EMBL/GenBank/DDBJ whole genome shotgun (WGS) entry which is preliminary data.</text>
</comment>
<reference evidence="1" key="1">
    <citation type="submission" date="2021-01" db="EMBL/GenBank/DDBJ databases">
        <title>Metabolic potential, ecology and presence of endohyphal bacteria is reflected in genomic diversity of Mucoromycotina.</title>
        <authorList>
            <person name="Muszewska A."/>
            <person name="Okrasinska A."/>
            <person name="Steczkiewicz K."/>
            <person name="Drgas O."/>
            <person name="Orlowska M."/>
            <person name="Perlinska-Lenart U."/>
            <person name="Aleksandrzak-Piekarczyk T."/>
            <person name="Szatraj K."/>
            <person name="Zielenkiewicz U."/>
            <person name="Pilsyk S."/>
            <person name="Malc E."/>
            <person name="Mieczkowski P."/>
            <person name="Kruszewska J.S."/>
            <person name="Biernat P."/>
            <person name="Pawlowska J."/>
        </authorList>
    </citation>
    <scope>NUCLEOTIDE SEQUENCE</scope>
    <source>
        <strain evidence="1">WA0000018081</strain>
    </source>
</reference>
<gene>
    <name evidence="1" type="ORF">INT48_001067</name>
</gene>
<dbReference type="GO" id="GO:0042720">
    <property type="term" value="C:mitochondrial inner membrane peptidase complex"/>
    <property type="evidence" value="ECO:0007669"/>
    <property type="project" value="InterPro"/>
</dbReference>
<dbReference type="OrthoDB" id="3983163at2759"/>
<dbReference type="Pfam" id="PF11093">
    <property type="entry name" value="Mitochondr_Som1"/>
    <property type="match status" value="1"/>
</dbReference>
<dbReference type="Proteomes" id="UP000613177">
    <property type="component" value="Unassembled WGS sequence"/>
</dbReference>
<accession>A0A8H7VPS8</accession>
<organism evidence="1 2">
    <name type="scientific">Thamnidium elegans</name>
    <dbReference type="NCBI Taxonomy" id="101142"/>
    <lineage>
        <taxon>Eukaryota</taxon>
        <taxon>Fungi</taxon>
        <taxon>Fungi incertae sedis</taxon>
        <taxon>Mucoromycota</taxon>
        <taxon>Mucoromycotina</taxon>
        <taxon>Mucoromycetes</taxon>
        <taxon>Mucorales</taxon>
        <taxon>Mucorineae</taxon>
        <taxon>Mucoraceae</taxon>
        <taxon>Thamnidium</taxon>
    </lineage>
</organism>
<dbReference type="AlphaFoldDB" id="A0A8H7VPS8"/>